<dbReference type="OrthoDB" id="1243558at2"/>
<dbReference type="KEGG" id="chh:A0O34_06905"/>
<protein>
    <recommendedName>
        <fullName evidence="3">DUF2314 domain-containing protein</fullName>
    </recommendedName>
</protein>
<evidence type="ECO:0000313" key="1">
    <source>
        <dbReference type="EMBL" id="ANF50263.1"/>
    </source>
</evidence>
<evidence type="ECO:0000313" key="2">
    <source>
        <dbReference type="Proteomes" id="UP000077824"/>
    </source>
</evidence>
<dbReference type="STRING" id="1685010.A0O34_06905"/>
<name>A0A172XTD4_9FLAO</name>
<dbReference type="Proteomes" id="UP000077824">
    <property type="component" value="Chromosome"/>
</dbReference>
<keyword evidence="2" id="KW-1185">Reference proteome</keyword>
<evidence type="ECO:0008006" key="3">
    <source>
        <dbReference type="Google" id="ProtNLM"/>
    </source>
</evidence>
<sequence>MSVAGKKNWDQFIIIKNFKNYPFLSSLLQGFEGENLIGYVYIDHEEGITLDILKLFSENNGALISGKDLIGDKTRAIVRFEHFSKTNFEIADSEIQQSLNVETPNYIKEYSRDDLAEFRKHEIYQKFSAEGFPDDITVFLIDQTGKHKTENIWVRIKYFDAEKEAGIAKLIVQPFQKLGVNKGDEILFKLVEAKGMGFQPFGFIHKTSTEEVNEKKWWKFW</sequence>
<dbReference type="EMBL" id="CP015199">
    <property type="protein sequence ID" value="ANF50263.1"/>
    <property type="molecule type" value="Genomic_DNA"/>
</dbReference>
<dbReference type="AlphaFoldDB" id="A0A172XTD4"/>
<proteinExistence type="predicted"/>
<gene>
    <name evidence="1" type="ORF">A0O34_06905</name>
</gene>
<organism evidence="1 2">
    <name type="scientific">Chryseobacterium glaciei</name>
    <dbReference type="NCBI Taxonomy" id="1685010"/>
    <lineage>
        <taxon>Bacteria</taxon>
        <taxon>Pseudomonadati</taxon>
        <taxon>Bacteroidota</taxon>
        <taxon>Flavobacteriia</taxon>
        <taxon>Flavobacteriales</taxon>
        <taxon>Weeksellaceae</taxon>
        <taxon>Chryseobacterium group</taxon>
        <taxon>Chryseobacterium</taxon>
    </lineage>
</organism>
<dbReference type="RefSeq" id="WP_066752939.1">
    <property type="nucleotide sequence ID" value="NZ_CP015199.1"/>
</dbReference>
<reference evidence="1 2" key="1">
    <citation type="submission" date="2016-04" db="EMBL/GenBank/DDBJ databases">
        <title>Complete Genome Sequence of Chryseobacterium sp. IHBB 10212.</title>
        <authorList>
            <person name="Pal M."/>
            <person name="Swarnkar M.K."/>
            <person name="Kaushal K."/>
            <person name="Chhibber S."/>
            <person name="Singh A.K."/>
            <person name="Gulati A."/>
        </authorList>
    </citation>
    <scope>NUCLEOTIDE SEQUENCE [LARGE SCALE GENOMIC DNA]</scope>
    <source>
        <strain evidence="1 2">IHBB 10212</strain>
    </source>
</reference>
<accession>A0A172XTD4</accession>